<dbReference type="Proteomes" id="UP000001312">
    <property type="component" value="Unassembled WGS sequence"/>
</dbReference>
<dbReference type="AlphaFoldDB" id="A7EIT8"/>
<dbReference type="HOGENOM" id="CLU_2528830_0_0_1"/>
<dbReference type="RefSeq" id="XP_001593803.1">
    <property type="nucleotide sequence ID" value="XM_001593753.1"/>
</dbReference>
<evidence type="ECO:0000313" key="1">
    <source>
        <dbReference type="EMBL" id="EDO02754.1"/>
    </source>
</evidence>
<name>A7EIT8_SCLS1</name>
<accession>A7EIT8</accession>
<dbReference type="EMBL" id="CH476626">
    <property type="protein sequence ID" value="EDO02754.1"/>
    <property type="molecule type" value="Genomic_DNA"/>
</dbReference>
<dbReference type="KEGG" id="ssl:SS1G_05231"/>
<proteinExistence type="predicted"/>
<dbReference type="InParanoid" id="A7EIT8"/>
<evidence type="ECO:0000313" key="2">
    <source>
        <dbReference type="Proteomes" id="UP000001312"/>
    </source>
</evidence>
<reference evidence="2" key="1">
    <citation type="journal article" date="2011" name="PLoS Genet.">
        <title>Genomic analysis of the necrotrophic fungal pathogens Sclerotinia sclerotiorum and Botrytis cinerea.</title>
        <authorList>
            <person name="Amselem J."/>
            <person name="Cuomo C.A."/>
            <person name="van Kan J.A."/>
            <person name="Viaud M."/>
            <person name="Benito E.P."/>
            <person name="Couloux A."/>
            <person name="Coutinho P.M."/>
            <person name="de Vries R.P."/>
            <person name="Dyer P.S."/>
            <person name="Fillinger S."/>
            <person name="Fournier E."/>
            <person name="Gout L."/>
            <person name="Hahn M."/>
            <person name="Kohn L."/>
            <person name="Lapalu N."/>
            <person name="Plummer K.M."/>
            <person name="Pradier J.M."/>
            <person name="Quevillon E."/>
            <person name="Sharon A."/>
            <person name="Simon A."/>
            <person name="ten Have A."/>
            <person name="Tudzynski B."/>
            <person name="Tudzynski P."/>
            <person name="Wincker P."/>
            <person name="Andrew M."/>
            <person name="Anthouard V."/>
            <person name="Beever R.E."/>
            <person name="Beffa R."/>
            <person name="Benoit I."/>
            <person name="Bouzid O."/>
            <person name="Brault B."/>
            <person name="Chen Z."/>
            <person name="Choquer M."/>
            <person name="Collemare J."/>
            <person name="Cotton P."/>
            <person name="Danchin E.G."/>
            <person name="Da Silva C."/>
            <person name="Gautier A."/>
            <person name="Giraud C."/>
            <person name="Giraud T."/>
            <person name="Gonzalez C."/>
            <person name="Grossetete S."/>
            <person name="Guldener U."/>
            <person name="Henrissat B."/>
            <person name="Howlett B.J."/>
            <person name="Kodira C."/>
            <person name="Kretschmer M."/>
            <person name="Lappartient A."/>
            <person name="Leroch M."/>
            <person name="Levis C."/>
            <person name="Mauceli E."/>
            <person name="Neuveglise C."/>
            <person name="Oeser B."/>
            <person name="Pearson M."/>
            <person name="Poulain J."/>
            <person name="Poussereau N."/>
            <person name="Quesneville H."/>
            <person name="Rascle C."/>
            <person name="Schumacher J."/>
            <person name="Segurens B."/>
            <person name="Sexton A."/>
            <person name="Silva E."/>
            <person name="Sirven C."/>
            <person name="Soanes D.M."/>
            <person name="Talbot N.J."/>
            <person name="Templeton M."/>
            <person name="Yandava C."/>
            <person name="Yarden O."/>
            <person name="Zeng Q."/>
            <person name="Rollins J.A."/>
            <person name="Lebrun M.H."/>
            <person name="Dickman M."/>
        </authorList>
    </citation>
    <scope>NUCLEOTIDE SEQUENCE [LARGE SCALE GENOMIC DNA]</scope>
    <source>
        <strain evidence="2">ATCC 18683 / 1980 / Ss-1</strain>
    </source>
</reference>
<gene>
    <name evidence="1" type="ORF">SS1G_05231</name>
</gene>
<protein>
    <submittedName>
        <fullName evidence="1">Uncharacterized protein</fullName>
    </submittedName>
</protein>
<dbReference type="GeneID" id="5489768"/>
<sequence length="84" mass="9187">MILHFLTAGFVIDSLTCEKERRSKAFVSKRKAEEASVHAVGGLCLMASPSCCEIQTSLISSHVLCGHNGYKGPIDVRYTVENDE</sequence>
<organism evidence="1 2">
    <name type="scientific">Sclerotinia sclerotiorum (strain ATCC 18683 / 1980 / Ss-1)</name>
    <name type="common">White mold</name>
    <name type="synonym">Whetzelinia sclerotiorum</name>
    <dbReference type="NCBI Taxonomy" id="665079"/>
    <lineage>
        <taxon>Eukaryota</taxon>
        <taxon>Fungi</taxon>
        <taxon>Dikarya</taxon>
        <taxon>Ascomycota</taxon>
        <taxon>Pezizomycotina</taxon>
        <taxon>Leotiomycetes</taxon>
        <taxon>Helotiales</taxon>
        <taxon>Sclerotiniaceae</taxon>
        <taxon>Sclerotinia</taxon>
    </lineage>
</organism>
<keyword evidence="2" id="KW-1185">Reference proteome</keyword>